<dbReference type="STRING" id="1169540.A0A0G4EXL7"/>
<name>A0A0G4EXL7_VITBC</name>
<keyword evidence="6" id="KW-1185">Reference proteome</keyword>
<dbReference type="SMART" id="SM00645">
    <property type="entry name" value="Pept_C1"/>
    <property type="match status" value="1"/>
</dbReference>
<dbReference type="InterPro" id="IPR000169">
    <property type="entry name" value="Pept_cys_AS"/>
</dbReference>
<dbReference type="VEuPathDB" id="CryptoDB:Vbra_13926"/>
<dbReference type="Pfam" id="PF00112">
    <property type="entry name" value="Peptidase_C1"/>
    <property type="match status" value="1"/>
</dbReference>
<dbReference type="PANTHER" id="PTHR12411">
    <property type="entry name" value="CYSTEINE PROTEASE FAMILY C1-RELATED"/>
    <property type="match status" value="1"/>
</dbReference>
<keyword evidence="3" id="KW-0732">Signal</keyword>
<dbReference type="GO" id="GO:0008234">
    <property type="term" value="F:cysteine-type peptidase activity"/>
    <property type="evidence" value="ECO:0007669"/>
    <property type="project" value="InterPro"/>
</dbReference>
<dbReference type="EMBL" id="CDMY01000341">
    <property type="protein sequence ID" value="CEM03461.1"/>
    <property type="molecule type" value="Genomic_DNA"/>
</dbReference>
<evidence type="ECO:0000256" key="3">
    <source>
        <dbReference type="SAM" id="SignalP"/>
    </source>
</evidence>
<dbReference type="InterPro" id="IPR013128">
    <property type="entry name" value="Peptidase_C1A"/>
</dbReference>
<dbReference type="AlphaFoldDB" id="A0A0G4EXL7"/>
<evidence type="ECO:0000313" key="6">
    <source>
        <dbReference type="Proteomes" id="UP000041254"/>
    </source>
</evidence>
<dbReference type="PROSITE" id="PS00139">
    <property type="entry name" value="THIOL_PROTEASE_CYS"/>
    <property type="match status" value="1"/>
</dbReference>
<feature type="chain" id="PRO_5018777059" description="Peptidase C1A papain C-terminal domain-containing protein" evidence="3">
    <location>
        <begin position="18"/>
        <end position="647"/>
    </location>
</feature>
<dbReference type="PhylomeDB" id="A0A0G4EXL7"/>
<proteinExistence type="inferred from homology"/>
<evidence type="ECO:0000256" key="1">
    <source>
        <dbReference type="ARBA" id="ARBA00008455"/>
    </source>
</evidence>
<reference evidence="5 6" key="1">
    <citation type="submission" date="2014-11" db="EMBL/GenBank/DDBJ databases">
        <authorList>
            <person name="Zhu J."/>
            <person name="Qi W."/>
            <person name="Song R."/>
        </authorList>
    </citation>
    <scope>NUCLEOTIDE SEQUENCE [LARGE SCALE GENOMIC DNA]</scope>
</reference>
<organism evidence="5 6">
    <name type="scientific">Vitrella brassicaformis (strain CCMP3155)</name>
    <dbReference type="NCBI Taxonomy" id="1169540"/>
    <lineage>
        <taxon>Eukaryota</taxon>
        <taxon>Sar</taxon>
        <taxon>Alveolata</taxon>
        <taxon>Colpodellida</taxon>
        <taxon>Vitrellaceae</taxon>
        <taxon>Vitrella</taxon>
    </lineage>
</organism>
<evidence type="ECO:0000313" key="5">
    <source>
        <dbReference type="EMBL" id="CEM03461.1"/>
    </source>
</evidence>
<evidence type="ECO:0000259" key="4">
    <source>
        <dbReference type="SMART" id="SM00645"/>
    </source>
</evidence>
<comment type="similarity">
    <text evidence="1">Belongs to the peptidase C1 family.</text>
</comment>
<sequence length="647" mass="72294">MKAVWLVAVLIVSDSSATPLCPAILPNEGRQLAFKVLSAAFVQRCNADLPISQLEEDVDVQQRDYGCEVTARFVNGFSSTFRLSDNGQSAASLEFFDVQGDRADGPLCSRDNAQDVAATICPAAVEALEKQMQTMREDCSMSFFTSIRLQGYRVMDVRSETIQDAPQISFRALAALGGWSDELVIRLFAASSAHGIDASCEEQAEDLRLIRTLPPLCEIGAVIPDLPMPEGFHEVKEEEGVELESDGEEGTTVASNVTMTSRPPFSITASPVPQMPSDSSLDPFFTFQQKNKSYHSLIRSHRALPHPRHFYADLKNLPHGQFDSFLAQWPASQASRTNRDAGDTTHTTIVPYLDWGKVRDLSEALVREVLQSRGGKPLPDEWDFRKEVPQCVRKVRAQRECGSCWAFAALGALEKQICKRSEGRASPNLSREELVRCSANNYGCDCGNVYWAYMDLIEMEGVGTKDCVAYRAGHSGTPATGSPVGDDFCVGIDSSCGQRYTNRYARDDPEWVLLIRLYFLTHYGYEHDKDEIADYLDTFKEVFATDAVYFVHGEEAIKAAIYADLFPHVRQRIAWWSRRSTHRYAGESISCPVSVLFSGWGVDPTDTKYWIAENSYGDAWGETRDFRPCKTQACQGDFCKRAFIQRR</sequence>
<feature type="domain" description="Peptidase C1A papain C-terminal" evidence="4">
    <location>
        <begin position="378"/>
        <end position="637"/>
    </location>
</feature>
<dbReference type="SUPFAM" id="SSF54001">
    <property type="entry name" value="Cysteine proteinases"/>
    <property type="match status" value="1"/>
</dbReference>
<protein>
    <recommendedName>
        <fullName evidence="4">Peptidase C1A papain C-terminal domain-containing protein</fullName>
    </recommendedName>
</protein>
<dbReference type="InterPro" id="IPR038765">
    <property type="entry name" value="Papain-like_cys_pep_sf"/>
</dbReference>
<dbReference type="GO" id="GO:0006508">
    <property type="term" value="P:proteolysis"/>
    <property type="evidence" value="ECO:0007669"/>
    <property type="project" value="InterPro"/>
</dbReference>
<gene>
    <name evidence="5" type="ORF">Vbra_13926</name>
</gene>
<evidence type="ECO:0000256" key="2">
    <source>
        <dbReference type="ARBA" id="ARBA00023145"/>
    </source>
</evidence>
<dbReference type="InterPro" id="IPR000668">
    <property type="entry name" value="Peptidase_C1A_C"/>
</dbReference>
<dbReference type="OrthoDB" id="415726at2759"/>
<dbReference type="Proteomes" id="UP000041254">
    <property type="component" value="Unassembled WGS sequence"/>
</dbReference>
<accession>A0A0G4EXL7</accession>
<dbReference type="Gene3D" id="3.90.70.10">
    <property type="entry name" value="Cysteine proteinases"/>
    <property type="match status" value="1"/>
</dbReference>
<feature type="signal peptide" evidence="3">
    <location>
        <begin position="1"/>
        <end position="17"/>
    </location>
</feature>
<dbReference type="InParanoid" id="A0A0G4EXL7"/>
<keyword evidence="2" id="KW-0865">Zymogen</keyword>